<dbReference type="Proteomes" id="UP000029999">
    <property type="component" value="Unassembled WGS sequence"/>
</dbReference>
<dbReference type="RefSeq" id="WP_036314733.1">
    <property type="nucleotide sequence ID" value="NZ_JRQD01000005.1"/>
</dbReference>
<name>A0A0A0BG90_9GAMM</name>
<reference evidence="1 2" key="1">
    <citation type="submission" date="2014-09" db="EMBL/GenBank/DDBJ databases">
        <authorList>
            <person name="Grob C."/>
            <person name="Taubert M."/>
            <person name="Howat A.M."/>
            <person name="Burns O.J."/>
            <person name="Dixon J.L."/>
            <person name="Chen Y."/>
            <person name="Murrell J.C."/>
        </authorList>
    </citation>
    <scope>NUCLEOTIDE SEQUENCE [LARGE SCALE GENOMIC DNA]</scope>
    <source>
        <strain evidence="1">L4</strain>
    </source>
</reference>
<sequence length="156" mass="18278">MLVIQIVIKQWDKAQTSEEDIQARQQIPNHYQLTPSATNVIFDKKVALEQIGNDVMGDRIRYELLDEDKFIIDRFGFDLTNKAVVYFPKADSIQSPSHITTLDSGWAQCEYEWRYKVFQGGYYYWLYEHVTLNASFVETLSEDVFTNTAPVFEFKI</sequence>
<evidence type="ECO:0000313" key="2">
    <source>
        <dbReference type="Proteomes" id="UP000029999"/>
    </source>
</evidence>
<accession>A0A0A0BG90</accession>
<protein>
    <submittedName>
        <fullName evidence="1">Uncharacterized protein</fullName>
    </submittedName>
</protein>
<comment type="caution">
    <text evidence="1">The sequence shown here is derived from an EMBL/GenBank/DDBJ whole genome shotgun (WGS) entry which is preliminary data.</text>
</comment>
<proteinExistence type="predicted"/>
<dbReference type="AlphaFoldDB" id="A0A0A0BG90"/>
<evidence type="ECO:0000313" key="1">
    <source>
        <dbReference type="EMBL" id="KGM06124.1"/>
    </source>
</evidence>
<dbReference type="EMBL" id="JRQD01000005">
    <property type="protein sequence ID" value="KGM06124.1"/>
    <property type="molecule type" value="Genomic_DNA"/>
</dbReference>
<gene>
    <name evidence="1" type="ORF">LP43_1997</name>
</gene>
<organism evidence="1 2">
    <name type="scientific">Methylophaga thiooxydans</name>
    <dbReference type="NCBI Taxonomy" id="392484"/>
    <lineage>
        <taxon>Bacteria</taxon>
        <taxon>Pseudomonadati</taxon>
        <taxon>Pseudomonadota</taxon>
        <taxon>Gammaproteobacteria</taxon>
        <taxon>Thiotrichales</taxon>
        <taxon>Piscirickettsiaceae</taxon>
        <taxon>Methylophaga</taxon>
    </lineage>
</organism>